<dbReference type="RefSeq" id="WP_011796841.1">
    <property type="nucleotide sequence ID" value="NZ_CP023687.1"/>
</dbReference>
<evidence type="ECO:0000313" key="3">
    <source>
        <dbReference type="Proteomes" id="UP001242732"/>
    </source>
</evidence>
<dbReference type="Gene3D" id="3.40.47.10">
    <property type="match status" value="2"/>
</dbReference>
<feature type="domain" description="FAE" evidence="1">
    <location>
        <begin position="46"/>
        <end position="158"/>
    </location>
</feature>
<dbReference type="SUPFAM" id="SSF53901">
    <property type="entry name" value="Thiolase-like"/>
    <property type="match status" value="1"/>
</dbReference>
<organism evidence="2 3">
    <name type="scientific">Paracidovorax citrulli</name>
    <name type="common">Acidovorax citrulli</name>
    <dbReference type="NCBI Taxonomy" id="80869"/>
    <lineage>
        <taxon>Bacteria</taxon>
        <taxon>Pseudomonadati</taxon>
        <taxon>Pseudomonadota</taxon>
        <taxon>Betaproteobacteria</taxon>
        <taxon>Burkholderiales</taxon>
        <taxon>Comamonadaceae</taxon>
        <taxon>Paracidovorax</taxon>
    </lineage>
</organism>
<keyword evidence="3" id="KW-1185">Reference proteome</keyword>
<dbReference type="InterPro" id="IPR016039">
    <property type="entry name" value="Thiolase-like"/>
</dbReference>
<dbReference type="Pfam" id="PF08392">
    <property type="entry name" value="FAE1_CUT1_RppA"/>
    <property type="match status" value="1"/>
</dbReference>
<protein>
    <recommendedName>
        <fullName evidence="1">FAE domain-containing protein</fullName>
    </recommendedName>
</protein>
<evidence type="ECO:0000313" key="2">
    <source>
        <dbReference type="EMBL" id="WIY49986.1"/>
    </source>
</evidence>
<dbReference type="EMBL" id="CP127363">
    <property type="protein sequence ID" value="WIY49986.1"/>
    <property type="molecule type" value="Genomic_DNA"/>
</dbReference>
<proteinExistence type="predicted"/>
<evidence type="ECO:0000259" key="1">
    <source>
        <dbReference type="Pfam" id="PF08392"/>
    </source>
</evidence>
<sequence length="326" mass="34922">MNQASGIFGIEAASRYLPQQLPIQAWAQANHADAATLATLEKQGMRNFHHAGDESVEDMAGNALQALIDSHGLDREDVDLLVFVHSLSTSTPAAPASLPARLASAFGLGRARCFALSGQNCASLLLSLRVMRSLFHAEPDLKKVLLVSADRCCGESYRTAGGITFHSDGASALLLGRDTPFNRVLALEGHVSGRHHRAYARPEALRREYQTLYGTIAHRLLTRTAQFAGLALGDFRYLVAENLDLNISRRLATSLGQPADWVYSDNVSACGHVQCSDSVIDLVDLWHSGPINPDGDNLLFFMSGANGSQAAMALGRCRAPGSGPSS</sequence>
<gene>
    <name evidence="2" type="ORF">QRO08_05265</name>
</gene>
<name>A0ABY9AST1_PARCI</name>
<dbReference type="InterPro" id="IPR013601">
    <property type="entry name" value="FAE1_typ3_polyketide_synth"/>
</dbReference>
<reference evidence="2 3" key="1">
    <citation type="submission" date="2023-06" db="EMBL/GenBank/DDBJ databases">
        <authorList>
            <person name="Ham H."/>
            <person name="Park D.S."/>
        </authorList>
    </citation>
    <scope>NUCLEOTIDE SEQUENCE [LARGE SCALE GENOMIC DNA]</scope>
    <source>
        <strain evidence="2 3">KACC 17005</strain>
    </source>
</reference>
<accession>A0ABY9AST1</accession>
<dbReference type="PANTHER" id="PTHR34069">
    <property type="entry name" value="3-OXOACYL-[ACYL-CARRIER-PROTEIN] SYNTHASE 3"/>
    <property type="match status" value="1"/>
</dbReference>
<dbReference type="PANTHER" id="PTHR34069:SF2">
    <property type="entry name" value="BETA-KETOACYL-[ACYL-CARRIER-PROTEIN] SYNTHASE III"/>
    <property type="match status" value="1"/>
</dbReference>
<dbReference type="Proteomes" id="UP001242732">
    <property type="component" value="Chromosome"/>
</dbReference>